<proteinExistence type="predicted"/>
<dbReference type="AlphaFoldDB" id="A0A6G0WBP8"/>
<evidence type="ECO:0000313" key="2">
    <source>
        <dbReference type="Proteomes" id="UP000481153"/>
    </source>
</evidence>
<protein>
    <submittedName>
        <fullName evidence="1">Uncharacterized protein</fullName>
    </submittedName>
</protein>
<sequence length="119" mass="12926">MDTGEESPSRLFLSAKATEAHGELADLPADLQTLLQEALEALAFRALLLSLRVFLVELVACVVIRHISNVRGLVGYTVVKGWGAFLQFVGTAALSVSGRDKYGCREDKAEGQQRSRSHP</sequence>
<gene>
    <name evidence="1" type="ORF">Ae201684_017456</name>
</gene>
<organism evidence="1 2">
    <name type="scientific">Aphanomyces euteiches</name>
    <dbReference type="NCBI Taxonomy" id="100861"/>
    <lineage>
        <taxon>Eukaryota</taxon>
        <taxon>Sar</taxon>
        <taxon>Stramenopiles</taxon>
        <taxon>Oomycota</taxon>
        <taxon>Saprolegniomycetes</taxon>
        <taxon>Saprolegniales</taxon>
        <taxon>Verrucalvaceae</taxon>
        <taxon>Aphanomyces</taxon>
    </lineage>
</organism>
<reference evidence="1 2" key="1">
    <citation type="submission" date="2019-07" db="EMBL/GenBank/DDBJ databases">
        <title>Genomics analysis of Aphanomyces spp. identifies a new class of oomycete effector associated with host adaptation.</title>
        <authorList>
            <person name="Gaulin E."/>
        </authorList>
    </citation>
    <scope>NUCLEOTIDE SEQUENCE [LARGE SCALE GENOMIC DNA]</scope>
    <source>
        <strain evidence="1 2">ATCC 201684</strain>
    </source>
</reference>
<keyword evidence="2" id="KW-1185">Reference proteome</keyword>
<dbReference type="Proteomes" id="UP000481153">
    <property type="component" value="Unassembled WGS sequence"/>
</dbReference>
<comment type="caution">
    <text evidence="1">The sequence shown here is derived from an EMBL/GenBank/DDBJ whole genome shotgun (WGS) entry which is preliminary data.</text>
</comment>
<name>A0A6G0WBP8_9STRA</name>
<dbReference type="EMBL" id="VJMJ01000297">
    <property type="protein sequence ID" value="KAF0723681.1"/>
    <property type="molecule type" value="Genomic_DNA"/>
</dbReference>
<evidence type="ECO:0000313" key="1">
    <source>
        <dbReference type="EMBL" id="KAF0723681.1"/>
    </source>
</evidence>
<accession>A0A6G0WBP8</accession>